<dbReference type="HOGENOM" id="CLU_031843_0_0_1"/>
<dbReference type="PDB" id="8SF7">
    <property type="method" value="EM"/>
    <property type="resolution" value="4.10 A"/>
    <property type="chains" value="1J=1-422"/>
</dbReference>
<accession>I7MLS4</accession>
<dbReference type="AlphaFoldDB" id="I7MLS4"/>
<dbReference type="PDB" id="8G3D">
    <property type="method" value="EM"/>
    <property type="resolution" value="3.70 A"/>
    <property type="chains" value="1J=1-422"/>
</dbReference>
<dbReference type="GO" id="GO:0005856">
    <property type="term" value="C:cytoskeleton"/>
    <property type="evidence" value="ECO:0007669"/>
    <property type="project" value="UniProtKB-SubCell"/>
</dbReference>
<evidence type="ECO:0000259" key="5">
    <source>
        <dbReference type="Pfam" id="PF25325"/>
    </source>
</evidence>
<keyword evidence="2" id="KW-0963">Cytoplasm</keyword>
<dbReference type="InParanoid" id="I7MLS4"/>
<evidence type="ECO:0000256" key="2">
    <source>
        <dbReference type="ARBA" id="ARBA00022490"/>
    </source>
</evidence>
<dbReference type="eggNOG" id="ENOG502QV2M">
    <property type="taxonomic scope" value="Eukaryota"/>
</dbReference>
<organism evidence="6 7">
    <name type="scientific">Tetrahymena thermophila (strain SB210)</name>
    <dbReference type="NCBI Taxonomy" id="312017"/>
    <lineage>
        <taxon>Eukaryota</taxon>
        <taxon>Sar</taxon>
        <taxon>Alveolata</taxon>
        <taxon>Ciliophora</taxon>
        <taxon>Intramacronucleata</taxon>
        <taxon>Oligohymenophorea</taxon>
        <taxon>Hymenostomatida</taxon>
        <taxon>Tetrahymenina</taxon>
        <taxon>Tetrahymenidae</taxon>
        <taxon>Tetrahymena</taxon>
    </lineage>
</organism>
<evidence type="ECO:0000256" key="3">
    <source>
        <dbReference type="ARBA" id="ARBA00022737"/>
    </source>
</evidence>
<evidence type="ECO:0000256" key="4">
    <source>
        <dbReference type="ARBA" id="ARBA00023212"/>
    </source>
</evidence>
<dbReference type="Pfam" id="PF25325">
    <property type="entry name" value="EF-hand_EFHB_C"/>
    <property type="match status" value="1"/>
</dbReference>
<evidence type="ECO:0000256" key="1">
    <source>
        <dbReference type="ARBA" id="ARBA00004245"/>
    </source>
</evidence>
<evidence type="ECO:0007829" key="9">
    <source>
        <dbReference type="PDB" id="8G3D"/>
    </source>
</evidence>
<keyword evidence="8 9" id="KW-0002">3D-structure</keyword>
<comment type="subcellular location">
    <subcellularLocation>
        <location evidence="1">Cytoplasm</location>
        <location evidence="1">Cytoskeleton</location>
    </subcellularLocation>
</comment>
<dbReference type="Proteomes" id="UP000009168">
    <property type="component" value="Unassembled WGS sequence"/>
</dbReference>
<dbReference type="OMA" id="EANYASH"/>
<dbReference type="EMDB" id="EMD-29692"/>
<dbReference type="InterPro" id="IPR040193">
    <property type="entry name" value="EFHC1/EFHC2/EFHB"/>
</dbReference>
<dbReference type="EMDB" id="EMD-40436"/>
<dbReference type="RefSeq" id="XP_001023221.2">
    <property type="nucleotide sequence ID" value="XM_001023221.3"/>
</dbReference>
<feature type="domain" description="EFHB C-terminal EF-hand" evidence="5">
    <location>
        <begin position="346"/>
        <end position="420"/>
    </location>
</feature>
<keyword evidence="3" id="KW-0677">Repeat</keyword>
<reference evidence="8 9" key="2">
    <citation type="journal article" date="2023" name="Nat. Commun.">
        <title>Native doublet microtubules from Tetrahymena thermophila reveal the importance of outer junction proteins.</title>
        <authorList>
            <person name="Kubo S."/>
            <person name="Black C.S."/>
            <person name="Joachimiak E."/>
            <person name="Yang S.K."/>
            <person name="Legal T."/>
            <person name="Peri K."/>
            <person name="Khalifa A.A.Z."/>
            <person name="Ghanaeian A."/>
            <person name="McCafferty C.L."/>
            <person name="Valente-Paterno M."/>
            <person name="De Bellis C."/>
            <person name="Huynh P.M."/>
            <person name="Fan Z."/>
            <person name="Marcotte E.M."/>
            <person name="Wloga D."/>
            <person name="Bui K.H."/>
        </authorList>
    </citation>
    <scope>STRUCTURE BY ELECTRON MICROSCOPY (3.70 ANGSTROMS)</scope>
</reference>
<name>I7MLS4_TETTS</name>
<dbReference type="OrthoDB" id="2096280at2759"/>
<evidence type="ECO:0000313" key="6">
    <source>
        <dbReference type="EMBL" id="EAS02976.2"/>
    </source>
</evidence>
<protein>
    <recommendedName>
        <fullName evidence="5">EFHB C-terminal EF-hand domain-containing protein</fullName>
    </recommendedName>
</protein>
<dbReference type="STRING" id="312017.I7MLS4"/>
<dbReference type="InterPro" id="IPR057428">
    <property type="entry name" value="EFHB_EF-hand_C"/>
</dbReference>
<proteinExistence type="evidence at protein level"/>
<dbReference type="EMDB" id="EMD-29685"/>
<dbReference type="PANTHER" id="PTHR12086:SF12">
    <property type="entry name" value="EF-HAND DOMAIN-CONTAINING FAMILY MEMBER B"/>
    <property type="match status" value="1"/>
</dbReference>
<gene>
    <name evidence="6" type="ORF">TTHERM_00494280</name>
</gene>
<reference evidence="10" key="3">
    <citation type="journal article" date="2024" name="Elife">
        <title>Effect of alpha-tubulin acetylation on the doublet microtubule structure.</title>
        <authorList>
            <person name="Yang S.K."/>
            <person name="Kubo S."/>
            <person name="Black C.S."/>
            <person name="Peri K."/>
            <person name="Dai D."/>
            <person name="Legal T."/>
            <person name="Valente-Paterno M."/>
            <person name="Gaertig J."/>
            <person name="Bui K.H."/>
        </authorList>
    </citation>
    <scope>STRUCTURE BY ELECTRON MICROSCOPY (4.10 ANGSTROMS)</scope>
</reference>
<dbReference type="PDB" id="8G2Z">
    <property type="method" value="EM"/>
    <property type="resolution" value="4.10 A"/>
    <property type="chains" value="1J=1-422"/>
</dbReference>
<dbReference type="KEGG" id="tet:TTHERM_00494280"/>
<dbReference type="PANTHER" id="PTHR12086">
    <property type="entry name" value="EF-HAND DOMAIN C-TERMINAL CONTAINING PROTEIN"/>
    <property type="match status" value="1"/>
</dbReference>
<evidence type="ECO:0000313" key="7">
    <source>
        <dbReference type="Proteomes" id="UP000009168"/>
    </source>
</evidence>
<keyword evidence="4" id="KW-0206">Cytoskeleton</keyword>
<dbReference type="GeneID" id="7843405"/>
<keyword evidence="7" id="KW-1185">Reference proteome</keyword>
<dbReference type="EMBL" id="GG662512">
    <property type="protein sequence ID" value="EAS02976.2"/>
    <property type="molecule type" value="Genomic_DNA"/>
</dbReference>
<evidence type="ECO:0007829" key="8">
    <source>
        <dbReference type="PDB" id="8G2Z"/>
    </source>
</evidence>
<evidence type="ECO:0007829" key="10">
    <source>
        <dbReference type="PDB" id="8SF7"/>
    </source>
</evidence>
<sequence>MAANRTKDLFPGFKTAGASTKLPDESAMNCIKPKENLNPGTPEHIKKYRKSYKNQPGSTILHYGIYDDQKPPETFVYGKKIEGSDHVQQVMDSGKTDGIKQMINEIKEAKYHSRQVEPLGKRMERNYEFPQEVHQDNFKFGVATINSENTAKEVMFPQKPAVNDQAAHDQYVRSHGNYEAGEQKNRNYNWKVDPQQHRFGKTDKIASNEVVYCLNQEALQDQFPKTTIVQKKQEDFRNFKEDHLGLPKNLGQTNAKNNPDMVFGARLGGPDEWNAGKCISGEATLKEVQTDKDLGKTNRFGFRNITKDGDENRVFGVPTIRNDIQKPLMKSIADPNNYGDEKPAVNLLFPKKYDYMGVEQDDFKIKRHKYEIKDIFEKIGYKYKIGKFEGIFKRAQEIENSTDNKVSCSSFLQAIQEMDHIE</sequence>
<reference evidence="7" key="1">
    <citation type="journal article" date="2006" name="PLoS Biol.">
        <title>Macronuclear genome sequence of the ciliate Tetrahymena thermophila, a model eukaryote.</title>
        <authorList>
            <person name="Eisen J.A."/>
            <person name="Coyne R.S."/>
            <person name="Wu M."/>
            <person name="Wu D."/>
            <person name="Thiagarajan M."/>
            <person name="Wortman J.R."/>
            <person name="Badger J.H."/>
            <person name="Ren Q."/>
            <person name="Amedeo P."/>
            <person name="Jones K.M."/>
            <person name="Tallon L.J."/>
            <person name="Delcher A.L."/>
            <person name="Salzberg S.L."/>
            <person name="Silva J.C."/>
            <person name="Haas B.J."/>
            <person name="Majoros W.H."/>
            <person name="Farzad M."/>
            <person name="Carlton J.M."/>
            <person name="Smith R.K. Jr."/>
            <person name="Garg J."/>
            <person name="Pearlman R.E."/>
            <person name="Karrer K.M."/>
            <person name="Sun L."/>
            <person name="Manning G."/>
            <person name="Elde N.C."/>
            <person name="Turkewitz A.P."/>
            <person name="Asai D.J."/>
            <person name="Wilkes D.E."/>
            <person name="Wang Y."/>
            <person name="Cai H."/>
            <person name="Collins K."/>
            <person name="Stewart B.A."/>
            <person name="Lee S.R."/>
            <person name="Wilamowska K."/>
            <person name="Weinberg Z."/>
            <person name="Ruzzo W.L."/>
            <person name="Wloga D."/>
            <person name="Gaertig J."/>
            <person name="Frankel J."/>
            <person name="Tsao C.-C."/>
            <person name="Gorovsky M.A."/>
            <person name="Keeling P.J."/>
            <person name="Waller R.F."/>
            <person name="Patron N.J."/>
            <person name="Cherry J.M."/>
            <person name="Stover N.A."/>
            <person name="Krieger C.J."/>
            <person name="del Toro C."/>
            <person name="Ryder H.F."/>
            <person name="Williamson S.C."/>
            <person name="Barbeau R.A."/>
            <person name="Hamilton E.P."/>
            <person name="Orias E."/>
        </authorList>
    </citation>
    <scope>NUCLEOTIDE SEQUENCE [LARGE SCALE GENOMIC DNA]</scope>
    <source>
        <strain evidence="7">SB210</strain>
    </source>
</reference>